<dbReference type="AlphaFoldDB" id="A0A0D8HND0"/>
<evidence type="ECO:0000256" key="1">
    <source>
        <dbReference type="SAM" id="MobiDB-lite"/>
    </source>
</evidence>
<comment type="caution">
    <text evidence="3">The sequence shown here is derived from an EMBL/GenBank/DDBJ whole genome shotgun (WGS) entry which is preliminary data.</text>
</comment>
<gene>
    <name evidence="3" type="ORF">AXFE_04690</name>
</gene>
<feature type="compositionally biased region" description="Low complexity" evidence="1">
    <location>
        <begin position="160"/>
        <end position="179"/>
    </location>
</feature>
<keyword evidence="2" id="KW-0472">Membrane</keyword>
<keyword evidence="2" id="KW-1133">Transmembrane helix</keyword>
<accession>A0A0D8HND0</accession>
<proteinExistence type="predicted"/>
<keyword evidence="4" id="KW-1185">Reference proteome</keyword>
<dbReference type="OrthoDB" id="5244741at2"/>
<feature type="transmembrane region" description="Helical" evidence="2">
    <location>
        <begin position="16"/>
        <end position="34"/>
    </location>
</feature>
<dbReference type="RefSeq" id="WP_152625810.1">
    <property type="nucleotide sequence ID" value="NZ_JXYS01000011.1"/>
</dbReference>
<feature type="region of interest" description="Disordered" evidence="1">
    <location>
        <begin position="152"/>
        <end position="185"/>
    </location>
</feature>
<dbReference type="Proteomes" id="UP000032360">
    <property type="component" value="Unassembled WGS sequence"/>
</dbReference>
<dbReference type="EMBL" id="JXYS01000011">
    <property type="protein sequence ID" value="KJF18631.1"/>
    <property type="molecule type" value="Genomic_DNA"/>
</dbReference>
<organism evidence="3 4">
    <name type="scientific">Acidithrix ferrooxidans</name>
    <dbReference type="NCBI Taxonomy" id="1280514"/>
    <lineage>
        <taxon>Bacteria</taxon>
        <taxon>Bacillati</taxon>
        <taxon>Actinomycetota</taxon>
        <taxon>Acidimicrobiia</taxon>
        <taxon>Acidimicrobiales</taxon>
        <taxon>Acidimicrobiaceae</taxon>
        <taxon>Acidithrix</taxon>
    </lineage>
</organism>
<name>A0A0D8HND0_9ACTN</name>
<evidence type="ECO:0000256" key="2">
    <source>
        <dbReference type="SAM" id="Phobius"/>
    </source>
</evidence>
<protein>
    <submittedName>
        <fullName evidence="3">Uncharacterized protein</fullName>
    </submittedName>
</protein>
<sequence length="459" mass="46659">MAIKTSSTRYKKSDDGLSIIGIVIAVTILLLTLIPATKLLEATIGVSGNNRDRVAAAGLANSSLETIRLLANSNFTGFVNANLGTKITTQKVGPTTFTIQTELAWSTGTLTAQGCAVQGTSKTYNQPIVEATVSISWVATPPTPPEIANEIIIPPPQAYGGPSQSGSSTTTSPYSPSSGNLSIDISNAANGPSSGVWVQVSNSTQTQTVATDANGCAFFPFLTAGAYTVSLPSSLNPGYVDNSNNPNPSVSATVTLGNTTSVQFAYDKGAYLSLGDPNSEQLAVASGLTAANSQLPVGGSSNVTQSNNPSNNLLWGPLFPFSSGYQIWLGSCYTLNAVPRYPALSSTPIISVTPGGTTAISPTYATVTITATINGSPATGDTIQAIPVADTSGTPCGTSTPISLGQIGTSPSTASSVTSYLPLGYFDLQAVDSNNTVVIPPSSPVSILGGGPIAFTIGN</sequence>
<evidence type="ECO:0000313" key="3">
    <source>
        <dbReference type="EMBL" id="KJF18631.1"/>
    </source>
</evidence>
<reference evidence="3 4" key="1">
    <citation type="submission" date="2015-01" db="EMBL/GenBank/DDBJ databases">
        <title>Draft genome of the acidophilic iron oxidizer Acidithrix ferrooxidans strain Py-F3.</title>
        <authorList>
            <person name="Poehlein A."/>
            <person name="Eisen S."/>
            <person name="Schloemann M."/>
            <person name="Johnson B.D."/>
            <person name="Daniel R."/>
            <person name="Muehling M."/>
        </authorList>
    </citation>
    <scope>NUCLEOTIDE SEQUENCE [LARGE SCALE GENOMIC DNA]</scope>
    <source>
        <strain evidence="3 4">Py-F3</strain>
    </source>
</reference>
<dbReference type="Gene3D" id="2.60.40.1120">
    <property type="entry name" value="Carboxypeptidase-like, regulatory domain"/>
    <property type="match status" value="1"/>
</dbReference>
<evidence type="ECO:0000313" key="4">
    <source>
        <dbReference type="Proteomes" id="UP000032360"/>
    </source>
</evidence>
<dbReference type="STRING" id="1280514.AXFE_04690"/>
<keyword evidence="2" id="KW-0812">Transmembrane</keyword>